<feature type="coiled-coil region" evidence="1">
    <location>
        <begin position="285"/>
        <end position="319"/>
    </location>
</feature>
<dbReference type="CDD" id="cd00267">
    <property type="entry name" value="ABC_ATPase"/>
    <property type="match status" value="1"/>
</dbReference>
<dbReference type="RefSeq" id="WP_144727825.1">
    <property type="nucleotide sequence ID" value="NZ_CAWOWR010000147.1"/>
</dbReference>
<protein>
    <submittedName>
        <fullName evidence="3">AAA family ATPase</fullName>
    </submittedName>
</protein>
<keyword evidence="1" id="KW-0175">Coiled coil</keyword>
<evidence type="ECO:0000256" key="1">
    <source>
        <dbReference type="SAM" id="Coils"/>
    </source>
</evidence>
<evidence type="ECO:0000313" key="4">
    <source>
        <dbReference type="Proteomes" id="UP000319941"/>
    </source>
</evidence>
<dbReference type="PANTHER" id="PTHR32114:SF2">
    <property type="entry name" value="ABC TRANSPORTER ABCH.3"/>
    <property type="match status" value="1"/>
</dbReference>
<name>A0A558HIA7_9GAMM</name>
<evidence type="ECO:0000313" key="3">
    <source>
        <dbReference type="EMBL" id="TVU68778.1"/>
    </source>
</evidence>
<dbReference type="Pfam" id="PF13175">
    <property type="entry name" value="AAA_15"/>
    <property type="match status" value="1"/>
</dbReference>
<accession>A0A558HIA7</accession>
<dbReference type="AlphaFoldDB" id="A0A558HIA7"/>
<dbReference type="Proteomes" id="UP000319941">
    <property type="component" value="Unassembled WGS sequence"/>
</dbReference>
<dbReference type="Gene3D" id="3.40.50.300">
    <property type="entry name" value="P-loop containing nucleotide triphosphate hydrolases"/>
    <property type="match status" value="2"/>
</dbReference>
<dbReference type="EMBL" id="VNFH01000009">
    <property type="protein sequence ID" value="TVU68778.1"/>
    <property type="molecule type" value="Genomic_DNA"/>
</dbReference>
<sequence>MNNQAIKFISVTIRNFRGVPDELFIPLDAPLTVIHAANGTGKSTICYALEWLLTNRIEDLRNITDFSCQWGRGETSVSATCLVGGELCQLTRKGRSVWIAKDGYKREKIGEAELLKLLTPNSVSGRTSQAIGKAKRGWLRNSRWLYSNSLSLLVDNNKAEERQQIFADILGLGHFINTLRELRDYRKELPSTKGLQDRVNRLDHEILEAESMLNEVSPLKNKATDYIKKILEEFSHVQSTGKLEEDFKVAQIQVRLFEEKVQNILEVIRFLSEQWPQYSTGTSQISALRETLDSLLLARKKLSDNHSKLSAELSDAEVKAAEGLRSVKWAKEHLNILSQWKKVTLNSIFEGGSSLDKMSKSQLQQHFVELLWSPEKQEEWLSSVGYLIRNSAIVIDLVRQKQDLTTNVVHPPSDIVDITRQVEEAKRAKVKAESKFNALSSVLDKLRAIGWEIVDSHETGNCPLCNHNWGGSDKLRQQITGEKVLNSEIRDATRELSRVRRIEQDCQEKLTLANNQKSFYDAYVSRLMAVNDELTTIAQRTGYLEIMGVPDFSSFNVKNLSYLQSRIEAAIAIGKIRESLVELEGIFQIVSAEEMGLRVSAAYESLIRYKDYYQTQEEKANFEKLRLTPLVRGGMENIQAKSREIDDVNSNIAAISQSVGRFETHWKGVAGEEPVILESYNTALGKAESERTQVEKYKAMLAECEAIAKINSDSESLNKLRLEKAEISKKLEVGNKCIAVADRTIERYAQHVRQLTTSSLAPLLSPAAELFSRMHANEVYKDLSVSEGDEALKWTVFAEGYEFALDAEEKFSQGQRQDLALSLYLARARNTGGTFFLDEPIAHLDDLNRVAMLDIFRLVATSMPNINLVLTTASDALARHMAQKFSSITDRHILSTIQLEGNPRTGVTASITKNVSD</sequence>
<feature type="domain" description="Endonuclease GajA/Old nuclease/RecF-like AAA" evidence="2">
    <location>
        <begin position="10"/>
        <end position="395"/>
    </location>
</feature>
<dbReference type="OrthoDB" id="8670240at2"/>
<comment type="caution">
    <text evidence="3">The sequence shown here is derived from an EMBL/GenBank/DDBJ whole genome shotgun (WGS) entry which is preliminary data.</text>
</comment>
<dbReference type="PANTHER" id="PTHR32114">
    <property type="entry name" value="ABC TRANSPORTER ABCH.3"/>
    <property type="match status" value="1"/>
</dbReference>
<gene>
    <name evidence="3" type="ORF">FQP86_13465</name>
</gene>
<proteinExistence type="predicted"/>
<dbReference type="InterPro" id="IPR041685">
    <property type="entry name" value="AAA_GajA/Old/RecF-like"/>
</dbReference>
<keyword evidence="4" id="KW-1185">Reference proteome</keyword>
<evidence type="ECO:0000259" key="2">
    <source>
        <dbReference type="Pfam" id="PF13175"/>
    </source>
</evidence>
<dbReference type="InterPro" id="IPR027417">
    <property type="entry name" value="P-loop_NTPase"/>
</dbReference>
<organism evidence="3 4">
    <name type="scientific">Cobetia crustatorum</name>
    <dbReference type="NCBI Taxonomy" id="553385"/>
    <lineage>
        <taxon>Bacteria</taxon>
        <taxon>Pseudomonadati</taxon>
        <taxon>Pseudomonadota</taxon>
        <taxon>Gammaproteobacteria</taxon>
        <taxon>Oceanospirillales</taxon>
        <taxon>Halomonadaceae</taxon>
        <taxon>Cobetia</taxon>
    </lineage>
</organism>
<reference evidence="3 4" key="1">
    <citation type="submission" date="2019-07" db="EMBL/GenBank/DDBJ databases">
        <title>Diversity of Bacteria from Kongsfjorden, Arctic.</title>
        <authorList>
            <person name="Yu Y."/>
        </authorList>
    </citation>
    <scope>NUCLEOTIDE SEQUENCE [LARGE SCALE GENOMIC DNA]</scope>
    <source>
        <strain evidence="3 4">SM1923</strain>
    </source>
</reference>
<dbReference type="SUPFAM" id="SSF52540">
    <property type="entry name" value="P-loop containing nucleoside triphosphate hydrolases"/>
    <property type="match status" value="1"/>
</dbReference>